<keyword evidence="11 16" id="KW-0915">Sodium</keyword>
<keyword evidence="19" id="KW-1185">Reference proteome</keyword>
<evidence type="ECO:0000256" key="11">
    <source>
        <dbReference type="ARBA" id="ARBA00023053"/>
    </source>
</evidence>
<keyword evidence="6 16" id="KW-0813">Transport</keyword>
<comment type="similarity">
    <text evidence="4 16 17">Belongs to the OadG family.</text>
</comment>
<evidence type="ECO:0000256" key="9">
    <source>
        <dbReference type="ARBA" id="ARBA00022967"/>
    </source>
</evidence>
<accession>A0ABV4AIC6</accession>
<evidence type="ECO:0000313" key="18">
    <source>
        <dbReference type="EMBL" id="MEY1662597.1"/>
    </source>
</evidence>
<evidence type="ECO:0000256" key="14">
    <source>
        <dbReference type="ARBA" id="ARBA00023201"/>
    </source>
</evidence>
<keyword evidence="9 16" id="KW-1278">Translocase</keyword>
<evidence type="ECO:0000256" key="13">
    <source>
        <dbReference type="ARBA" id="ARBA00023136"/>
    </source>
</evidence>
<evidence type="ECO:0000256" key="6">
    <source>
        <dbReference type="ARBA" id="ARBA00022448"/>
    </source>
</evidence>
<proteinExistence type="inferred from homology"/>
<dbReference type="EC" id="7.2.4.2" evidence="16"/>
<dbReference type="RefSeq" id="WP_369455831.1">
    <property type="nucleotide sequence ID" value="NZ_JBGCUO010000001.1"/>
</dbReference>
<dbReference type="Pfam" id="PF04277">
    <property type="entry name" value="OAD_gamma"/>
    <property type="match status" value="1"/>
</dbReference>
<comment type="subcellular location">
    <subcellularLocation>
        <location evidence="3 16 17">Cell membrane</location>
        <topology evidence="3 16 17">Single-pass membrane protein</topology>
    </subcellularLocation>
</comment>
<dbReference type="NCBIfam" id="TIGR01195">
    <property type="entry name" value="oadG_fam"/>
    <property type="match status" value="1"/>
</dbReference>
<dbReference type="HAMAP" id="MF_00404">
    <property type="entry name" value="OadG"/>
    <property type="match status" value="1"/>
</dbReference>
<reference evidence="18 19" key="1">
    <citation type="submission" date="2024-07" db="EMBL/GenBank/DDBJ databases">
        <authorList>
            <person name="Ren Q."/>
        </authorList>
    </citation>
    <scope>NUCLEOTIDE SEQUENCE [LARGE SCALE GENOMIC DNA]</scope>
    <source>
        <strain evidence="18 19">REN37</strain>
    </source>
</reference>
<dbReference type="EMBL" id="JBGCUO010000001">
    <property type="protein sequence ID" value="MEY1662597.1"/>
    <property type="molecule type" value="Genomic_DNA"/>
</dbReference>
<keyword evidence="13 16" id="KW-0472">Membrane</keyword>
<comment type="function">
    <text evidence="2 16 17">Catalyzes the decarboxylation of oxaloacetate coupled to Na(+) translocation.</text>
</comment>
<organism evidence="18 19">
    <name type="scientific">Isoalcanivorax beigongshangi</name>
    <dbReference type="NCBI Taxonomy" id="3238810"/>
    <lineage>
        <taxon>Bacteria</taxon>
        <taxon>Pseudomonadati</taxon>
        <taxon>Pseudomonadota</taxon>
        <taxon>Gammaproteobacteria</taxon>
        <taxon>Oceanospirillales</taxon>
        <taxon>Alcanivoracaceae</taxon>
        <taxon>Isoalcanivorax</taxon>
    </lineage>
</organism>
<comment type="caution">
    <text evidence="18">The sequence shown here is derived from an EMBL/GenBank/DDBJ whole genome shotgun (WGS) entry which is preliminary data.</text>
</comment>
<keyword evidence="14 16" id="KW-0739">Sodium transport</keyword>
<evidence type="ECO:0000256" key="17">
    <source>
        <dbReference type="RuleBase" id="RU004278"/>
    </source>
</evidence>
<dbReference type="InterPro" id="IPR005899">
    <property type="entry name" value="Na_pump_deCOase"/>
</dbReference>
<evidence type="ECO:0000256" key="7">
    <source>
        <dbReference type="ARBA" id="ARBA00022475"/>
    </source>
</evidence>
<evidence type="ECO:0000256" key="3">
    <source>
        <dbReference type="ARBA" id="ARBA00004162"/>
    </source>
</evidence>
<comment type="cofactor">
    <cofactor evidence="1 16 17">
        <name>Na(+)</name>
        <dbReference type="ChEBI" id="CHEBI:29101"/>
    </cofactor>
</comment>
<evidence type="ECO:0000313" key="19">
    <source>
        <dbReference type="Proteomes" id="UP001562065"/>
    </source>
</evidence>
<evidence type="ECO:0000256" key="5">
    <source>
        <dbReference type="ARBA" id="ARBA00011869"/>
    </source>
</evidence>
<evidence type="ECO:0000256" key="4">
    <source>
        <dbReference type="ARBA" id="ARBA00005844"/>
    </source>
</evidence>
<evidence type="ECO:0000256" key="2">
    <source>
        <dbReference type="ARBA" id="ARBA00003002"/>
    </source>
</evidence>
<evidence type="ECO:0000256" key="1">
    <source>
        <dbReference type="ARBA" id="ARBA00001959"/>
    </source>
</evidence>
<keyword evidence="12 16" id="KW-0406">Ion transport</keyword>
<sequence>MNTLLSQGVELMLIGMGVVFVFLMMLVALVSLMSALVGRFVDISVPEAAVSPSPAAPVSLPDAAVIQAIEQAVHAHRQSRR</sequence>
<dbReference type="InterPro" id="IPR023424">
    <property type="entry name" value="OadG"/>
</dbReference>
<evidence type="ECO:0000256" key="8">
    <source>
        <dbReference type="ARBA" id="ARBA00022692"/>
    </source>
</evidence>
<protein>
    <recommendedName>
        <fullName evidence="16">Probable oxaloacetate decarboxylase gamma chain</fullName>
        <ecNumber evidence="16">7.2.4.2</ecNumber>
    </recommendedName>
</protein>
<feature type="transmembrane region" description="Helical" evidence="16 17">
    <location>
        <begin position="12"/>
        <end position="37"/>
    </location>
</feature>
<name>A0ABV4AIC6_9GAMM</name>
<comment type="catalytic activity">
    <reaction evidence="15 16 17">
        <text>oxaloacetate + 2 Na(+)(in) + H(+) = pyruvate + 2 Na(+)(out) + CO2</text>
        <dbReference type="Rhea" id="RHEA:57724"/>
        <dbReference type="ChEBI" id="CHEBI:15361"/>
        <dbReference type="ChEBI" id="CHEBI:15378"/>
        <dbReference type="ChEBI" id="CHEBI:16452"/>
        <dbReference type="ChEBI" id="CHEBI:16526"/>
        <dbReference type="ChEBI" id="CHEBI:29101"/>
        <dbReference type="EC" id="7.2.4.2"/>
    </reaction>
</comment>
<keyword evidence="10 16" id="KW-1133">Transmembrane helix</keyword>
<evidence type="ECO:0000256" key="12">
    <source>
        <dbReference type="ARBA" id="ARBA00023065"/>
    </source>
</evidence>
<evidence type="ECO:0000256" key="10">
    <source>
        <dbReference type="ARBA" id="ARBA00022989"/>
    </source>
</evidence>
<dbReference type="Proteomes" id="UP001562065">
    <property type="component" value="Unassembled WGS sequence"/>
</dbReference>
<evidence type="ECO:0000256" key="16">
    <source>
        <dbReference type="HAMAP-Rule" id="MF_00404"/>
    </source>
</evidence>
<keyword evidence="8 16" id="KW-0812">Transmembrane</keyword>
<evidence type="ECO:0000256" key="15">
    <source>
        <dbReference type="ARBA" id="ARBA00048176"/>
    </source>
</evidence>
<comment type="subunit">
    <text evidence="5 16">Heterotrimer of an alpha, a beta and a gamma subunit.</text>
</comment>
<keyword evidence="7 16" id="KW-1003">Cell membrane</keyword>
<gene>
    <name evidence="16" type="primary">oadG</name>
    <name evidence="18" type="ORF">AB5I84_10600</name>
</gene>